<dbReference type="InterPro" id="IPR018490">
    <property type="entry name" value="cNMP-bd_dom_sf"/>
</dbReference>
<dbReference type="SUPFAM" id="SSF51206">
    <property type="entry name" value="cAMP-binding domain-like"/>
    <property type="match status" value="1"/>
</dbReference>
<protein>
    <submittedName>
        <fullName evidence="2">Crp/Fnr family transcriptional regulator</fullName>
    </submittedName>
</protein>
<evidence type="ECO:0000259" key="1">
    <source>
        <dbReference type="Pfam" id="PF00027"/>
    </source>
</evidence>
<evidence type="ECO:0000313" key="3">
    <source>
        <dbReference type="Proteomes" id="UP001597094"/>
    </source>
</evidence>
<dbReference type="CDD" id="cd00038">
    <property type="entry name" value="CAP_ED"/>
    <property type="match status" value="1"/>
</dbReference>
<dbReference type="InterPro" id="IPR000595">
    <property type="entry name" value="cNMP-bd_dom"/>
</dbReference>
<accession>A0ABW3SMZ4</accession>
<feature type="domain" description="Cyclic nucleotide-binding" evidence="1">
    <location>
        <begin position="34"/>
        <end position="120"/>
    </location>
</feature>
<keyword evidence="3" id="KW-1185">Reference proteome</keyword>
<dbReference type="Gene3D" id="2.60.120.10">
    <property type="entry name" value="Jelly Rolls"/>
    <property type="match status" value="1"/>
</dbReference>
<reference evidence="3" key="1">
    <citation type="journal article" date="2019" name="Int. J. Syst. Evol. Microbiol.">
        <title>The Global Catalogue of Microorganisms (GCM) 10K type strain sequencing project: providing services to taxonomists for standard genome sequencing and annotation.</title>
        <authorList>
            <consortium name="The Broad Institute Genomics Platform"/>
            <consortium name="The Broad Institute Genome Sequencing Center for Infectious Disease"/>
            <person name="Wu L."/>
            <person name="Ma J."/>
        </authorList>
    </citation>
    <scope>NUCLEOTIDE SEQUENCE [LARGE SCALE GENOMIC DNA]</scope>
    <source>
        <strain evidence="3">JCM 31319</strain>
    </source>
</reference>
<gene>
    <name evidence="2" type="ORF">ACFQ2O_07275</name>
</gene>
<dbReference type="InterPro" id="IPR014710">
    <property type="entry name" value="RmlC-like_jellyroll"/>
</dbReference>
<proteinExistence type="predicted"/>
<evidence type="ECO:0000313" key="2">
    <source>
        <dbReference type="EMBL" id="MFD1186000.1"/>
    </source>
</evidence>
<organism evidence="2 3">
    <name type="scientific">Pontibacter rugosus</name>
    <dbReference type="NCBI Taxonomy" id="1745966"/>
    <lineage>
        <taxon>Bacteria</taxon>
        <taxon>Pseudomonadati</taxon>
        <taxon>Bacteroidota</taxon>
        <taxon>Cytophagia</taxon>
        <taxon>Cytophagales</taxon>
        <taxon>Hymenobacteraceae</taxon>
        <taxon>Pontibacter</taxon>
    </lineage>
</organism>
<dbReference type="EMBL" id="JBHTLD010000046">
    <property type="protein sequence ID" value="MFD1186000.1"/>
    <property type="molecule type" value="Genomic_DNA"/>
</dbReference>
<dbReference type="Pfam" id="PF00027">
    <property type="entry name" value="cNMP_binding"/>
    <property type="match status" value="1"/>
</dbReference>
<dbReference type="Proteomes" id="UP001597094">
    <property type="component" value="Unassembled WGS sequence"/>
</dbReference>
<comment type="caution">
    <text evidence="2">The sequence shown here is derived from an EMBL/GenBank/DDBJ whole genome shotgun (WGS) entry which is preliminary data.</text>
</comment>
<dbReference type="RefSeq" id="WP_377524846.1">
    <property type="nucleotide sequence ID" value="NZ_JBHTLD010000046.1"/>
</dbReference>
<name>A0ABW3SMZ4_9BACT</name>
<sequence>MKEEFQKYYDSYLETFSDSSPEAITFFSSYLSIKEYAKKELYFKSGEVQKEMGYVCKGLLRRYYIDEKGNRITTGFINENKYATDYPAFLRQKPSKYFIECLEPSIIINIPHDKLQESFKKFKTSEMYGRLMAEQVLIIQTDRVESFLFENAEERYLNFINQNPDIINRISLSHLSSYLGIKRQSLSRIRSKMAKK</sequence>